<keyword evidence="17" id="KW-1185">Reference proteome</keyword>
<dbReference type="Pfam" id="PF05680">
    <property type="entry name" value="ATP-synt_E"/>
    <property type="match status" value="1"/>
</dbReference>
<evidence type="ECO:0000256" key="13">
    <source>
        <dbReference type="ARBA" id="ARBA00064647"/>
    </source>
</evidence>
<evidence type="ECO:0000256" key="12">
    <source>
        <dbReference type="ARBA" id="ARBA00057306"/>
    </source>
</evidence>
<proteinExistence type="inferred from homology"/>
<keyword evidence="3 15" id="KW-0813">Transport</keyword>
<keyword evidence="4 15" id="KW-0138">CF(0)</keyword>
<evidence type="ECO:0000256" key="5">
    <source>
        <dbReference type="ARBA" id="ARBA00022781"/>
    </source>
</evidence>
<evidence type="ECO:0000256" key="2">
    <source>
        <dbReference type="ARBA" id="ARBA00007333"/>
    </source>
</evidence>
<keyword evidence="6 15" id="KW-0999">Mitochondrion inner membrane</keyword>
<evidence type="ECO:0000256" key="7">
    <source>
        <dbReference type="ARBA" id="ARBA00022990"/>
    </source>
</evidence>
<evidence type="ECO:0000256" key="15">
    <source>
        <dbReference type="RuleBase" id="RU367005"/>
    </source>
</evidence>
<evidence type="ECO:0000256" key="10">
    <source>
        <dbReference type="ARBA" id="ARBA00023136"/>
    </source>
</evidence>
<keyword evidence="9 15" id="KW-0496">Mitochondrion</keyword>
<keyword evidence="10" id="KW-0472">Membrane</keyword>
<keyword evidence="7" id="KW-0007">Acetylation</keyword>
<dbReference type="PANTHER" id="PTHR12427:SF1">
    <property type="entry name" value="ATP SYNTHASE SUBUNIT E, MITOCHONDRIAL"/>
    <property type="match status" value="1"/>
</dbReference>
<comment type="subunit">
    <text evidence="13">Component of the ATP synthase complex composed at least of ATP5F1A/subunit alpha, ATP5F1B/subunit beta, ATP5MC1/subunit c (homooctomer), MT-ATP6/subunit a, MT-ATP8/subunit 8, ATP5ME/subunit e, ATP5MF/subunit f, ATP5MG/subunit g, ATP5MK/subunit k, ATP5MJ/subunit j, ATP5F1C/subunit gamma, ATP5F1D/subunit delta, ATP5F1E/subunit epsilon, ATP5PF/subunit F6, ATP5PB/subunit b, ATP5PD/subunit d, ATP5PO/subunit OSCP. ATP synthase complex consists of a soluble F(1) head domain (subunits alpha(3) and beta(3)) - the catalytic core - and a membrane F(0) domain - the membrane proton channel (subunits c, a, 8, e, f, g, k and j). These two domains are linked by a central stalk (subunits gamma, delta, and epsilon) rotating inside the F1 region and a stationary peripheral stalk (subunits F6, b, d, and OSCP).</text>
</comment>
<organism evidence="16 17">
    <name type="scientific">Xylocopa violacea</name>
    <name type="common">Violet carpenter bee</name>
    <name type="synonym">Apis violacea</name>
    <dbReference type="NCBI Taxonomy" id="135666"/>
    <lineage>
        <taxon>Eukaryota</taxon>
        <taxon>Metazoa</taxon>
        <taxon>Ecdysozoa</taxon>
        <taxon>Arthropoda</taxon>
        <taxon>Hexapoda</taxon>
        <taxon>Insecta</taxon>
        <taxon>Pterygota</taxon>
        <taxon>Neoptera</taxon>
        <taxon>Endopterygota</taxon>
        <taxon>Hymenoptera</taxon>
        <taxon>Apocrita</taxon>
        <taxon>Aculeata</taxon>
        <taxon>Apoidea</taxon>
        <taxon>Anthophila</taxon>
        <taxon>Apidae</taxon>
        <taxon>Xylocopa</taxon>
        <taxon>Xylocopa</taxon>
    </lineage>
</organism>
<gene>
    <name evidence="16" type="ORF">XYLVIOL_LOCUS3342</name>
</gene>
<keyword evidence="5 15" id="KW-0375">Hydrogen ion transport</keyword>
<evidence type="ECO:0000256" key="11">
    <source>
        <dbReference type="ARBA" id="ARBA00023310"/>
    </source>
</evidence>
<evidence type="ECO:0000256" key="3">
    <source>
        <dbReference type="ARBA" id="ARBA00022448"/>
    </source>
</evidence>
<comment type="function">
    <text evidence="12 15">Subunit e, of the mitochondrial membrane ATP synthase complex (F(1)F(0) ATP synthase or Complex V) that produces ATP from ADP in the presence of a proton gradient across the membrane which is generated by electron transport complexes of the respiratory chain. ATP synthase complex consist of a soluble F(1) head domain - the catalytic core - and a membrane F(1) domain - the membrane proton channel. These two domains are linked by a central stalk rotating inside the F(1) region and a stationary peripheral stalk. During catalysis, ATP synthesis in the catalytic domain of F(1) is coupled via a rotary mechanism of the central stalk subunits to proton translocation. In vivo, can only synthesize ATP although its ATP hydrolase activity can be activated artificially in vitro. Part of the complex F(0) domain.</text>
</comment>
<comment type="similarity">
    <text evidence="2 15">Belongs to the ATPase e subunit family.</text>
</comment>
<evidence type="ECO:0000256" key="9">
    <source>
        <dbReference type="ARBA" id="ARBA00023128"/>
    </source>
</evidence>
<reference evidence="16 17" key="1">
    <citation type="submission" date="2024-08" db="EMBL/GenBank/DDBJ databases">
        <authorList>
            <person name="Will J Nash"/>
            <person name="Angela Man"/>
            <person name="Seanna McTaggart"/>
            <person name="Kendall Baker"/>
            <person name="Tom Barker"/>
            <person name="Leah Catchpole"/>
            <person name="Alex Durrant"/>
            <person name="Karim Gharbi"/>
            <person name="Naomi Irish"/>
            <person name="Gemy Kaithakottil"/>
            <person name="Debby Ku"/>
            <person name="Aaliyah Providence"/>
            <person name="Felix Shaw"/>
            <person name="David Swarbreck"/>
            <person name="Chris Watkins"/>
            <person name="Ann M. McCartney"/>
            <person name="Giulio Formenti"/>
            <person name="Alice Mouton"/>
            <person name="Noel Vella"/>
            <person name="Bjorn M von Reumont"/>
            <person name="Adriana Vella"/>
            <person name="Wilfried Haerty"/>
        </authorList>
    </citation>
    <scope>NUCLEOTIDE SEQUENCE [LARGE SCALE GENOMIC DNA]</scope>
</reference>
<evidence type="ECO:0000256" key="4">
    <source>
        <dbReference type="ARBA" id="ARBA00022547"/>
    </source>
</evidence>
<evidence type="ECO:0000256" key="8">
    <source>
        <dbReference type="ARBA" id="ARBA00023065"/>
    </source>
</evidence>
<dbReference type="InterPro" id="IPR008386">
    <property type="entry name" value="ATP_synth_F0_esu_mt"/>
</dbReference>
<comment type="caution">
    <text evidence="16">The sequence shown here is derived from an EMBL/GenBank/DDBJ whole genome shotgun (WGS) entry which is preliminary data.</text>
</comment>
<evidence type="ECO:0000313" key="16">
    <source>
        <dbReference type="EMBL" id="CAL7938542.1"/>
    </source>
</evidence>
<protein>
    <recommendedName>
        <fullName evidence="14 15">ATP synthase F(0) complex subunit e, mitochondrial</fullName>
    </recommendedName>
</protein>
<dbReference type="PANTHER" id="PTHR12427">
    <property type="entry name" value="ATP SYNTHASE E CHAIN, MITOCHONDRIAL"/>
    <property type="match status" value="1"/>
</dbReference>
<keyword evidence="8 15" id="KW-0406">Ion transport</keyword>
<sequence length="83" mass="9725">MSTLELKPRPLQVSPVIKFARWSLLIVGILYGAYHQRRLSRIENARREQELKEKPMRDAKLAAEKKKRQEAETKLLNELLGIK</sequence>
<evidence type="ECO:0000313" key="17">
    <source>
        <dbReference type="Proteomes" id="UP001642520"/>
    </source>
</evidence>
<dbReference type="Proteomes" id="UP001642520">
    <property type="component" value="Unassembled WGS sequence"/>
</dbReference>
<comment type="subunit">
    <text evidence="15">F-type ATPases have 2 components, CF(1) - the catalytic core - and CF(0) - the membrane proton channel. CF(1) and CF(0) have multiple subunits.</text>
</comment>
<evidence type="ECO:0000256" key="14">
    <source>
        <dbReference type="ARBA" id="ARBA00074682"/>
    </source>
</evidence>
<dbReference type="EMBL" id="CAXAJV020001288">
    <property type="protein sequence ID" value="CAL7938542.1"/>
    <property type="molecule type" value="Genomic_DNA"/>
</dbReference>
<keyword evidence="11 15" id="KW-0066">ATP synthesis</keyword>
<name>A0ABP1NFA2_XYLVO</name>
<evidence type="ECO:0000256" key="1">
    <source>
        <dbReference type="ARBA" id="ARBA00004273"/>
    </source>
</evidence>
<evidence type="ECO:0000256" key="6">
    <source>
        <dbReference type="ARBA" id="ARBA00022792"/>
    </source>
</evidence>
<comment type="subcellular location">
    <subcellularLocation>
        <location evidence="1 15">Mitochondrion inner membrane</location>
    </subcellularLocation>
</comment>
<accession>A0ABP1NFA2</accession>